<protein>
    <submittedName>
        <fullName evidence="1">Uncharacterized protein</fullName>
    </submittedName>
</protein>
<sequence>MKFQKGSVCDVTYTDRFVFTKAKRLLPNPNEERWILDPNPTHVQEVNVSIDPGDGISLYASSIPQASQETMLVQDPNSPADYSFAPPTDLPYPSSLAMNGVADDGKNVDIAFGFFQPKIQQPELTPAQILCFHKIPQYTPVSLEFVPLLQAYFVPEDYYCEGEVLTMPIPSPLALQVDIRSLSNKQTKYTISIDSHNRAIIKP</sequence>
<dbReference type="HOGENOM" id="CLU_1349380_0_0_1"/>
<dbReference type="AlphaFoldDB" id="A0A0C3CHM4"/>
<name>A0A0C3CHM4_PILCF</name>
<gene>
    <name evidence="1" type="ORF">PILCRDRAFT_219898</name>
</gene>
<dbReference type="EMBL" id="KN832975">
    <property type="protein sequence ID" value="KIM89297.1"/>
    <property type="molecule type" value="Genomic_DNA"/>
</dbReference>
<reference evidence="2" key="2">
    <citation type="submission" date="2015-01" db="EMBL/GenBank/DDBJ databases">
        <title>Evolutionary Origins and Diversification of the Mycorrhizal Mutualists.</title>
        <authorList>
            <consortium name="DOE Joint Genome Institute"/>
            <consortium name="Mycorrhizal Genomics Consortium"/>
            <person name="Kohler A."/>
            <person name="Kuo A."/>
            <person name="Nagy L.G."/>
            <person name="Floudas D."/>
            <person name="Copeland A."/>
            <person name="Barry K.W."/>
            <person name="Cichocki N."/>
            <person name="Veneault-Fourrey C."/>
            <person name="LaButti K."/>
            <person name="Lindquist E.A."/>
            <person name="Lipzen A."/>
            <person name="Lundell T."/>
            <person name="Morin E."/>
            <person name="Murat C."/>
            <person name="Riley R."/>
            <person name="Ohm R."/>
            <person name="Sun H."/>
            <person name="Tunlid A."/>
            <person name="Henrissat B."/>
            <person name="Grigoriev I.V."/>
            <person name="Hibbett D.S."/>
            <person name="Martin F."/>
        </authorList>
    </citation>
    <scope>NUCLEOTIDE SEQUENCE [LARGE SCALE GENOMIC DNA]</scope>
    <source>
        <strain evidence="2">F 1598</strain>
    </source>
</reference>
<evidence type="ECO:0000313" key="2">
    <source>
        <dbReference type="Proteomes" id="UP000054166"/>
    </source>
</evidence>
<organism evidence="1 2">
    <name type="scientific">Piloderma croceum (strain F 1598)</name>
    <dbReference type="NCBI Taxonomy" id="765440"/>
    <lineage>
        <taxon>Eukaryota</taxon>
        <taxon>Fungi</taxon>
        <taxon>Dikarya</taxon>
        <taxon>Basidiomycota</taxon>
        <taxon>Agaricomycotina</taxon>
        <taxon>Agaricomycetes</taxon>
        <taxon>Agaricomycetidae</taxon>
        <taxon>Atheliales</taxon>
        <taxon>Atheliaceae</taxon>
        <taxon>Piloderma</taxon>
    </lineage>
</organism>
<keyword evidence="2" id="KW-1185">Reference proteome</keyword>
<dbReference type="InParanoid" id="A0A0C3CHM4"/>
<accession>A0A0C3CHM4</accession>
<proteinExistence type="predicted"/>
<dbReference type="Proteomes" id="UP000054166">
    <property type="component" value="Unassembled WGS sequence"/>
</dbReference>
<evidence type="ECO:0000313" key="1">
    <source>
        <dbReference type="EMBL" id="KIM89297.1"/>
    </source>
</evidence>
<reference evidence="1 2" key="1">
    <citation type="submission" date="2014-04" db="EMBL/GenBank/DDBJ databases">
        <authorList>
            <consortium name="DOE Joint Genome Institute"/>
            <person name="Kuo A."/>
            <person name="Tarkka M."/>
            <person name="Buscot F."/>
            <person name="Kohler A."/>
            <person name="Nagy L.G."/>
            <person name="Floudas D."/>
            <person name="Copeland A."/>
            <person name="Barry K.W."/>
            <person name="Cichocki N."/>
            <person name="Veneault-Fourrey C."/>
            <person name="LaButti K."/>
            <person name="Lindquist E.A."/>
            <person name="Lipzen A."/>
            <person name="Lundell T."/>
            <person name="Morin E."/>
            <person name="Murat C."/>
            <person name="Sun H."/>
            <person name="Tunlid A."/>
            <person name="Henrissat B."/>
            <person name="Grigoriev I.V."/>
            <person name="Hibbett D.S."/>
            <person name="Martin F."/>
            <person name="Nordberg H.P."/>
            <person name="Cantor M.N."/>
            <person name="Hua S.X."/>
        </authorList>
    </citation>
    <scope>NUCLEOTIDE SEQUENCE [LARGE SCALE GENOMIC DNA]</scope>
    <source>
        <strain evidence="1 2">F 1598</strain>
    </source>
</reference>